<dbReference type="Gene3D" id="3.40.50.300">
    <property type="entry name" value="P-loop containing nucleotide triphosphate hydrolases"/>
    <property type="match status" value="1"/>
</dbReference>
<accession>A0AAX4NJG9</accession>
<evidence type="ECO:0000313" key="5">
    <source>
        <dbReference type="EMBL" id="WYY01030.1"/>
    </source>
</evidence>
<dbReference type="KEGG" id="omr:OXIME_001626"/>
<keyword evidence="6" id="KW-1185">Reference proteome</keyword>
<keyword evidence="1" id="KW-0547">Nucleotide-binding</keyword>
<dbReference type="GeneID" id="95968364"/>
<dbReference type="RefSeq" id="WP_393971352.1">
    <property type="nucleotide sequence ID" value="NZ_CP133772.1"/>
</dbReference>
<dbReference type="InterPro" id="IPR027417">
    <property type="entry name" value="P-loop_NTPase"/>
</dbReference>
<protein>
    <submittedName>
        <fullName evidence="5">RAD55 family ATPase</fullName>
    </submittedName>
</protein>
<dbReference type="SUPFAM" id="SSF52540">
    <property type="entry name" value="P-loop containing nucleoside triphosphate hydrolases"/>
    <property type="match status" value="1"/>
</dbReference>
<proteinExistence type="predicted"/>
<dbReference type="InterPro" id="IPR014774">
    <property type="entry name" value="KaiC-like_dom"/>
</dbReference>
<feature type="coiled-coil region" evidence="3">
    <location>
        <begin position="10"/>
        <end position="44"/>
    </location>
</feature>
<dbReference type="Proteomes" id="UP001451606">
    <property type="component" value="Chromosome"/>
</dbReference>
<keyword evidence="2" id="KW-0067">ATP-binding</keyword>
<dbReference type="Pfam" id="PF06745">
    <property type="entry name" value="ATPase"/>
    <property type="match status" value="1"/>
</dbReference>
<gene>
    <name evidence="5" type="ORF">OXIME_001626</name>
</gene>
<keyword evidence="3" id="KW-0175">Coiled coil</keyword>
<evidence type="ECO:0000259" key="4">
    <source>
        <dbReference type="Pfam" id="PF06745"/>
    </source>
</evidence>
<dbReference type="GO" id="GO:0005524">
    <property type="term" value="F:ATP binding"/>
    <property type="evidence" value="ECO:0007669"/>
    <property type="project" value="UniProtKB-KW"/>
</dbReference>
<dbReference type="EMBL" id="CP133772">
    <property type="protein sequence ID" value="WYY01030.1"/>
    <property type="molecule type" value="Genomic_DNA"/>
</dbReference>
<feature type="domain" description="KaiC-like" evidence="4">
    <location>
        <begin position="69"/>
        <end position="185"/>
    </location>
</feature>
<name>A0AAX4NJG9_9ARCH</name>
<organism evidence="5 6">
    <name type="scientific">Oxyplasma meridianum</name>
    <dbReference type="NCBI Taxonomy" id="3073602"/>
    <lineage>
        <taxon>Archaea</taxon>
        <taxon>Methanobacteriati</taxon>
        <taxon>Thermoplasmatota</taxon>
        <taxon>Thermoplasmata</taxon>
        <taxon>Thermoplasmatales</taxon>
        <taxon>Thermoplasmataceae</taxon>
        <taxon>Oxyplasma</taxon>
    </lineage>
</organism>
<dbReference type="PANTHER" id="PTHR43637">
    <property type="entry name" value="UPF0273 PROTEIN TM_0370"/>
    <property type="match status" value="1"/>
</dbReference>
<evidence type="ECO:0000313" key="6">
    <source>
        <dbReference type="Proteomes" id="UP001451606"/>
    </source>
</evidence>
<dbReference type="AlphaFoldDB" id="A0AAX4NJG9"/>
<evidence type="ECO:0000256" key="3">
    <source>
        <dbReference type="SAM" id="Coils"/>
    </source>
</evidence>
<reference evidence="5 6" key="1">
    <citation type="submission" date="2023-09" db="EMBL/GenBank/DDBJ databases">
        <authorList>
            <person name="Golyshina O.V."/>
            <person name="Lunev E.A."/>
            <person name="Bargiela R."/>
            <person name="Gaines M.C."/>
            <person name="Daum B."/>
            <person name="Bale N.J."/>
            <person name="Koenen M."/>
            <person name="Sinninghe Damst J.S."/>
            <person name="Yakimov M."/>
            <person name="Golyshin P.N."/>
        </authorList>
    </citation>
    <scope>NUCLEOTIDE SEQUENCE [LARGE SCALE GENOMIC DNA]</scope>
    <source>
        <strain evidence="5 6">M1</strain>
    </source>
</reference>
<evidence type="ECO:0000256" key="2">
    <source>
        <dbReference type="ARBA" id="ARBA00022840"/>
    </source>
</evidence>
<sequence>MDTPEDGETLKTAREIIADLDKQINRAVQERRRLESLLAALNMDRGASLQIPPSPDISLSGTVIPGKISSGIPKLDDLLNGGIDIPSNIVLKGPPFSGKEILARNFIAKSISENIPVLIVSVDKDIGKIKSDVMKILGGSVDPEETGLLKFIDAYSKTVQIQSPSKHAIVSEGVSNYSLFIKTIDAASTDMLENYGNFKFLFFTLTGMISQIDPKFFIKTLQHIAQKRRSENAVSLYLMDLGVFDDNVYESANYVMDGEIEFRVDFSKNYLRVRGMGNVKSRDWIEIMFHGNSFDLGSFDLKRVH</sequence>
<evidence type="ECO:0000256" key="1">
    <source>
        <dbReference type="ARBA" id="ARBA00022741"/>
    </source>
</evidence>